<gene>
    <name evidence="7" type="ORF">J2S55_009426</name>
</gene>
<evidence type="ECO:0000313" key="8">
    <source>
        <dbReference type="Proteomes" id="UP001230426"/>
    </source>
</evidence>
<dbReference type="PANTHER" id="PTHR18896:SF76">
    <property type="entry name" value="PHOSPHOLIPASE"/>
    <property type="match status" value="1"/>
</dbReference>
<dbReference type="InterPro" id="IPR015679">
    <property type="entry name" value="PLipase_D_fam"/>
</dbReference>
<evidence type="ECO:0000256" key="1">
    <source>
        <dbReference type="ARBA" id="ARBA00000798"/>
    </source>
</evidence>
<evidence type="ECO:0000259" key="6">
    <source>
        <dbReference type="PROSITE" id="PS50035"/>
    </source>
</evidence>
<dbReference type="SUPFAM" id="SSF56024">
    <property type="entry name" value="Phospholipase D/nuclease"/>
    <property type="match status" value="2"/>
</dbReference>
<dbReference type="Proteomes" id="UP001230426">
    <property type="component" value="Unassembled WGS sequence"/>
</dbReference>
<dbReference type="PROSITE" id="PS50035">
    <property type="entry name" value="PLD"/>
    <property type="match status" value="2"/>
</dbReference>
<evidence type="ECO:0000256" key="5">
    <source>
        <dbReference type="SAM" id="MobiDB-lite"/>
    </source>
</evidence>
<protein>
    <submittedName>
        <fullName evidence="7">Phosphatidylserine/phosphatidylglycerophosphate/ cardiolipin synthase-like enzyme</fullName>
    </submittedName>
</protein>
<dbReference type="RefSeq" id="WP_306875051.1">
    <property type="nucleotide sequence ID" value="NZ_JAUSRB010000002.1"/>
</dbReference>
<reference evidence="7 8" key="1">
    <citation type="submission" date="2023-07" db="EMBL/GenBank/DDBJ databases">
        <title>Sequencing the genomes of 1000 actinobacteria strains.</title>
        <authorList>
            <person name="Klenk H.-P."/>
        </authorList>
    </citation>
    <scope>NUCLEOTIDE SEQUENCE [LARGE SCALE GENOMIC DNA]</scope>
    <source>
        <strain evidence="7 8">DSM 44109</strain>
    </source>
</reference>
<feature type="region of interest" description="Disordered" evidence="5">
    <location>
        <begin position="439"/>
        <end position="458"/>
    </location>
</feature>
<dbReference type="InterPro" id="IPR025202">
    <property type="entry name" value="PLD-like_dom"/>
</dbReference>
<comment type="caution">
    <text evidence="7">The sequence shown here is derived from an EMBL/GenBank/DDBJ whole genome shotgun (WGS) entry which is preliminary data.</text>
</comment>
<dbReference type="CDD" id="cd09105">
    <property type="entry name" value="PLDc_vPLD1_2_like_2"/>
    <property type="match status" value="1"/>
</dbReference>
<proteinExistence type="predicted"/>
<keyword evidence="2" id="KW-0677">Repeat</keyword>
<keyword evidence="8" id="KW-1185">Reference proteome</keyword>
<dbReference type="PANTHER" id="PTHR18896">
    <property type="entry name" value="PHOSPHOLIPASE D"/>
    <property type="match status" value="1"/>
</dbReference>
<evidence type="ECO:0000256" key="4">
    <source>
        <dbReference type="ARBA" id="ARBA00023098"/>
    </source>
</evidence>
<keyword evidence="3" id="KW-0378">Hydrolase</keyword>
<dbReference type="Pfam" id="PF13091">
    <property type="entry name" value="PLDc_2"/>
    <property type="match status" value="1"/>
</dbReference>
<dbReference type="InterPro" id="IPR001736">
    <property type="entry name" value="PLipase_D/transphosphatidylase"/>
</dbReference>
<evidence type="ECO:0000256" key="2">
    <source>
        <dbReference type="ARBA" id="ARBA00022737"/>
    </source>
</evidence>
<keyword evidence="4" id="KW-0443">Lipid metabolism</keyword>
<comment type="catalytic activity">
    <reaction evidence="1">
        <text>a 1,2-diacyl-sn-glycero-3-phosphocholine + H2O = a 1,2-diacyl-sn-glycero-3-phosphate + choline + H(+)</text>
        <dbReference type="Rhea" id="RHEA:14445"/>
        <dbReference type="ChEBI" id="CHEBI:15354"/>
        <dbReference type="ChEBI" id="CHEBI:15377"/>
        <dbReference type="ChEBI" id="CHEBI:15378"/>
        <dbReference type="ChEBI" id="CHEBI:57643"/>
        <dbReference type="ChEBI" id="CHEBI:58608"/>
        <dbReference type="EC" id="3.1.4.4"/>
    </reaction>
</comment>
<dbReference type="SMART" id="SM00155">
    <property type="entry name" value="PLDc"/>
    <property type="match status" value="2"/>
</dbReference>
<sequence>MKADYSSSTSRASLDFKRSPHRMKADDWFLTGAERGNPASRIDARHDGDTAWSSGNAVRPVPHGAPYFTELLARVRELRAGDLLLFTDWRGDPGERLDGPGTEVAEVFAAAARRGVVVKGLLWRSHWDRLLFSEAENRHLGDAIEAAGGECLRDMRVPPGGSHHQKLVVLRHRADPRRDIAYVGGIDLCWSRRDDASHAGDTQAAPMAEVYGARPPWHDVQAAIEGPAVGDVEAVFRERWEDPGPLTRNPLHRLADLVRREDTRPDPLPPQFPDPPACGPHAVQLLRTYAHRRTRYPFAPRGERSVARGYLKALRRARSLIYIEDQYLWSPQIAESFAEALKVNPDLLMISVLPLHPDQDGALNGTPQILGRNQALSILKEAGGDRFAVYGLENRQGTPVYVHAKVCVIDDVWATIGSDNFNRRSWTYDSELTCAVLDGTPDGREPADPAGHGDGARRFPRDLRLTLAREHLDRPDLPDADLLAPESFFAAFAASAEALERWHAEGRRGPRPDGRLRLYEPSPLSPLTTVWAAPLYRIVCDPDGRPRAMRRSGTY</sequence>
<dbReference type="Gene3D" id="3.30.870.10">
    <property type="entry name" value="Endonuclease Chain A"/>
    <property type="match status" value="2"/>
</dbReference>
<accession>A0ABT9RP84</accession>
<evidence type="ECO:0000313" key="7">
    <source>
        <dbReference type="EMBL" id="MDP9870160.1"/>
    </source>
</evidence>
<dbReference type="EMBL" id="JAUSRB010000002">
    <property type="protein sequence ID" value="MDP9870160.1"/>
    <property type="molecule type" value="Genomic_DNA"/>
</dbReference>
<evidence type="ECO:0000256" key="3">
    <source>
        <dbReference type="ARBA" id="ARBA00022801"/>
    </source>
</evidence>
<feature type="domain" description="PLD phosphodiesterase" evidence="6">
    <location>
        <begin position="159"/>
        <end position="192"/>
    </location>
</feature>
<organism evidence="7 8">
    <name type="scientific">Streptosporangium brasiliense</name>
    <dbReference type="NCBI Taxonomy" id="47480"/>
    <lineage>
        <taxon>Bacteria</taxon>
        <taxon>Bacillati</taxon>
        <taxon>Actinomycetota</taxon>
        <taxon>Actinomycetes</taxon>
        <taxon>Streptosporangiales</taxon>
        <taxon>Streptosporangiaceae</taxon>
        <taxon>Streptosporangium</taxon>
    </lineage>
</organism>
<name>A0ABT9RP84_9ACTN</name>
<feature type="domain" description="PLD phosphodiesterase" evidence="6">
    <location>
        <begin position="398"/>
        <end position="425"/>
    </location>
</feature>